<reference evidence="2 3" key="1">
    <citation type="submission" date="2023-07" db="EMBL/GenBank/DDBJ databases">
        <title>Description of novel actinomycetes strains, isolated from tidal flat sediment.</title>
        <authorList>
            <person name="Lu C."/>
        </authorList>
    </citation>
    <scope>NUCLEOTIDE SEQUENCE [LARGE SCALE GENOMIC DNA]</scope>
    <source>
        <strain evidence="2 3">SYSU T00b441</strain>
    </source>
</reference>
<protein>
    <recommendedName>
        <fullName evidence="4">DUF306 domain-containing protein</fullName>
    </recommendedName>
</protein>
<dbReference type="RefSeq" id="WP_304601261.1">
    <property type="nucleotide sequence ID" value="NZ_JAUQYP010000001.1"/>
</dbReference>
<evidence type="ECO:0000313" key="2">
    <source>
        <dbReference type="EMBL" id="MDO8107643.1"/>
    </source>
</evidence>
<name>A0ABT9D9R5_9CELL</name>
<dbReference type="EMBL" id="JAUQYP010000001">
    <property type="protein sequence ID" value="MDO8107643.1"/>
    <property type="molecule type" value="Genomic_DNA"/>
</dbReference>
<keyword evidence="3" id="KW-1185">Reference proteome</keyword>
<comment type="caution">
    <text evidence="2">The sequence shown here is derived from an EMBL/GenBank/DDBJ whole genome shotgun (WGS) entry which is preliminary data.</text>
</comment>
<evidence type="ECO:0000313" key="3">
    <source>
        <dbReference type="Proteomes" id="UP001232536"/>
    </source>
</evidence>
<evidence type="ECO:0000256" key="1">
    <source>
        <dbReference type="SAM" id="SignalP"/>
    </source>
</evidence>
<organism evidence="2 3">
    <name type="scientific">Actinotalea lenta</name>
    <dbReference type="NCBI Taxonomy" id="3064654"/>
    <lineage>
        <taxon>Bacteria</taxon>
        <taxon>Bacillati</taxon>
        <taxon>Actinomycetota</taxon>
        <taxon>Actinomycetes</taxon>
        <taxon>Micrococcales</taxon>
        <taxon>Cellulomonadaceae</taxon>
        <taxon>Actinotalea</taxon>
    </lineage>
</organism>
<dbReference type="PROSITE" id="PS51257">
    <property type="entry name" value="PROKAR_LIPOPROTEIN"/>
    <property type="match status" value="1"/>
</dbReference>
<keyword evidence="1" id="KW-0732">Signal</keyword>
<feature type="signal peptide" evidence="1">
    <location>
        <begin position="1"/>
        <end position="19"/>
    </location>
</feature>
<sequence>MNPARLVVLPLIAALSACAAIGGGPALTPLDGPVMRYTERSARGGMDALVRGRLVLEGDCLYLDGEERYPVVWPAGATWDGERSAVVSPNGAVLPVGTDVSGGGGYLSLADVEQVLGAEASQLAQRCVDNSDGEVAFFNNASDAVGPAT</sequence>
<evidence type="ECO:0008006" key="4">
    <source>
        <dbReference type="Google" id="ProtNLM"/>
    </source>
</evidence>
<gene>
    <name evidence="2" type="ORF">Q6348_10590</name>
</gene>
<accession>A0ABT9D9R5</accession>
<dbReference type="Proteomes" id="UP001232536">
    <property type="component" value="Unassembled WGS sequence"/>
</dbReference>
<proteinExistence type="predicted"/>
<feature type="chain" id="PRO_5046706085" description="DUF306 domain-containing protein" evidence="1">
    <location>
        <begin position="20"/>
        <end position="149"/>
    </location>
</feature>